<name>A0ACC1YP42_MELAZ</name>
<gene>
    <name evidence="1" type="ORF">OWV82_004398</name>
</gene>
<accession>A0ACC1YP42</accession>
<sequence length="249" mass="28824">MEDISISKLVYPELQTTGRLEITGLGTEFHIWRCKLDFVFADKNVKYVFTEPIPDKEKDPVGHQKFLDDDLTARNIIRGCLHEKFYMFNDNHDTAKSLLDHIASIFTKPSMTRRMILLQRYFGRKMSDETPLNEHVLDMRALAKELELEGVKIPDEFQAVVLMNSLQESWEDAVEKIVTNIDTDEKESSLENVENRVRAMGKWKEFKDAEIDDTRSMCEFSTRSSERGSFRSVCYGCGEFGHCKSDCPN</sequence>
<evidence type="ECO:0000313" key="1">
    <source>
        <dbReference type="EMBL" id="KAJ4725542.1"/>
    </source>
</evidence>
<protein>
    <submittedName>
        <fullName evidence="1">Retrovirus-related Pol polyprotein from transposon TNT 1-94</fullName>
    </submittedName>
</protein>
<comment type="caution">
    <text evidence="1">The sequence shown here is derived from an EMBL/GenBank/DDBJ whole genome shotgun (WGS) entry which is preliminary data.</text>
</comment>
<reference evidence="1 2" key="1">
    <citation type="journal article" date="2023" name="Science">
        <title>Complex scaffold remodeling in plant triterpene biosynthesis.</title>
        <authorList>
            <person name="De La Pena R."/>
            <person name="Hodgson H."/>
            <person name="Liu J.C."/>
            <person name="Stephenson M.J."/>
            <person name="Martin A.C."/>
            <person name="Owen C."/>
            <person name="Harkess A."/>
            <person name="Leebens-Mack J."/>
            <person name="Jimenez L.E."/>
            <person name="Osbourn A."/>
            <person name="Sattely E.S."/>
        </authorList>
    </citation>
    <scope>NUCLEOTIDE SEQUENCE [LARGE SCALE GENOMIC DNA]</scope>
    <source>
        <strain evidence="2">cv. JPN11</strain>
        <tissue evidence="1">Leaf</tissue>
    </source>
</reference>
<proteinExistence type="predicted"/>
<evidence type="ECO:0000313" key="2">
    <source>
        <dbReference type="Proteomes" id="UP001164539"/>
    </source>
</evidence>
<dbReference type="EMBL" id="CM051395">
    <property type="protein sequence ID" value="KAJ4725542.1"/>
    <property type="molecule type" value="Genomic_DNA"/>
</dbReference>
<dbReference type="Proteomes" id="UP001164539">
    <property type="component" value="Chromosome 2"/>
</dbReference>
<organism evidence="1 2">
    <name type="scientific">Melia azedarach</name>
    <name type="common">Chinaberry tree</name>
    <dbReference type="NCBI Taxonomy" id="155640"/>
    <lineage>
        <taxon>Eukaryota</taxon>
        <taxon>Viridiplantae</taxon>
        <taxon>Streptophyta</taxon>
        <taxon>Embryophyta</taxon>
        <taxon>Tracheophyta</taxon>
        <taxon>Spermatophyta</taxon>
        <taxon>Magnoliopsida</taxon>
        <taxon>eudicotyledons</taxon>
        <taxon>Gunneridae</taxon>
        <taxon>Pentapetalae</taxon>
        <taxon>rosids</taxon>
        <taxon>malvids</taxon>
        <taxon>Sapindales</taxon>
        <taxon>Meliaceae</taxon>
        <taxon>Melia</taxon>
    </lineage>
</organism>
<keyword evidence="2" id="KW-1185">Reference proteome</keyword>